<dbReference type="GeneID" id="33561474"/>
<accession>A0A1Y2GHF6</accession>
<comment type="caution">
    <text evidence="1">The sequence shown here is derived from an EMBL/GenBank/DDBJ whole genome shotgun (WGS) entry which is preliminary data.</text>
</comment>
<dbReference type="AlphaFoldDB" id="A0A1Y2GHF6"/>
<organism evidence="1 2">
    <name type="scientific">Lobosporangium transversale</name>
    <dbReference type="NCBI Taxonomy" id="64571"/>
    <lineage>
        <taxon>Eukaryota</taxon>
        <taxon>Fungi</taxon>
        <taxon>Fungi incertae sedis</taxon>
        <taxon>Mucoromycota</taxon>
        <taxon>Mortierellomycotina</taxon>
        <taxon>Mortierellomycetes</taxon>
        <taxon>Mortierellales</taxon>
        <taxon>Mortierellaceae</taxon>
        <taxon>Lobosporangium</taxon>
    </lineage>
</organism>
<dbReference type="RefSeq" id="XP_021878070.1">
    <property type="nucleotide sequence ID" value="XM_022019629.1"/>
</dbReference>
<sequence>MIGEFDLLFNASNEIRNQRLQPFHEIRQTNHLYTIDSIVVCGTFSNQGLGSTNQRVSPFNISEAHRNPYFTLEQTMNLFKQYAEDGRKTIDDQIVHDIFLRSNGHPGMICFCGHSIYEKPRSKVINSTNHLNYDTWQNFSADNQNERMLSYHTFRRIVDSLLSESVTGAVNLLRTHFFGYLDDVPISNLEKQRLADFLTAEGALIKVDGNNYRMASAFNDSFAKRHIIPSKYPHSPSESPPKERVRIIGYSEDYEGCSSIFR</sequence>
<dbReference type="InParanoid" id="A0A1Y2GHF6"/>
<proteinExistence type="predicted"/>
<evidence type="ECO:0000313" key="2">
    <source>
        <dbReference type="Proteomes" id="UP000193648"/>
    </source>
</evidence>
<dbReference type="Proteomes" id="UP000193648">
    <property type="component" value="Unassembled WGS sequence"/>
</dbReference>
<reference evidence="1 2" key="1">
    <citation type="submission" date="2016-07" db="EMBL/GenBank/DDBJ databases">
        <title>Pervasive Adenine N6-methylation of Active Genes in Fungi.</title>
        <authorList>
            <consortium name="DOE Joint Genome Institute"/>
            <person name="Mondo S.J."/>
            <person name="Dannebaum R.O."/>
            <person name="Kuo R.C."/>
            <person name="Labutti K."/>
            <person name="Haridas S."/>
            <person name="Kuo A."/>
            <person name="Salamov A."/>
            <person name="Ahrendt S.R."/>
            <person name="Lipzen A."/>
            <person name="Sullivan W."/>
            <person name="Andreopoulos W.B."/>
            <person name="Clum A."/>
            <person name="Lindquist E."/>
            <person name="Daum C."/>
            <person name="Ramamoorthy G.K."/>
            <person name="Gryganskyi A."/>
            <person name="Culley D."/>
            <person name="Magnuson J.K."/>
            <person name="James T.Y."/>
            <person name="O'Malley M.A."/>
            <person name="Stajich J.E."/>
            <person name="Spatafora J.W."/>
            <person name="Visel A."/>
            <person name="Grigoriev I.V."/>
        </authorList>
    </citation>
    <scope>NUCLEOTIDE SEQUENCE [LARGE SCALE GENOMIC DNA]</scope>
    <source>
        <strain evidence="1 2">NRRL 3116</strain>
    </source>
</reference>
<name>A0A1Y2GHF6_9FUNG</name>
<keyword evidence="2" id="KW-1185">Reference proteome</keyword>
<dbReference type="OrthoDB" id="2432495at2759"/>
<evidence type="ECO:0000313" key="1">
    <source>
        <dbReference type="EMBL" id="ORZ07704.1"/>
    </source>
</evidence>
<dbReference type="EMBL" id="MCFF01000040">
    <property type="protein sequence ID" value="ORZ07704.1"/>
    <property type="molecule type" value="Genomic_DNA"/>
</dbReference>
<protein>
    <submittedName>
        <fullName evidence="1">Uncharacterized protein</fullName>
    </submittedName>
</protein>
<gene>
    <name evidence="1" type="ORF">BCR41DRAFT_157723</name>
</gene>